<dbReference type="Gene3D" id="2.60.40.1180">
    <property type="entry name" value="Golgi alpha-mannosidase II"/>
    <property type="match status" value="1"/>
</dbReference>
<proteinExistence type="inferred from homology"/>
<dbReference type="AlphaFoldDB" id="A0A229VWX7"/>
<reference evidence="7 8" key="1">
    <citation type="submission" date="2017-05" db="EMBL/GenBank/DDBJ databases">
        <title>Bifidobacterium vansinderenii sp. nov.</title>
        <authorList>
            <person name="Lugli G.A."/>
            <person name="Duranti S."/>
            <person name="Mangifesta M."/>
        </authorList>
    </citation>
    <scope>NUCLEOTIDE SEQUENCE [LARGE SCALE GENOMIC DNA]</scope>
    <source>
        <strain evidence="7 8">Tam10B</strain>
    </source>
</reference>
<dbReference type="GO" id="GO:0006680">
    <property type="term" value="P:glucosylceramide catabolic process"/>
    <property type="evidence" value="ECO:0007669"/>
    <property type="project" value="TreeGrafter"/>
</dbReference>
<dbReference type="Pfam" id="PF02055">
    <property type="entry name" value="Glyco_hydro_30"/>
    <property type="match status" value="1"/>
</dbReference>
<name>A0A229VWX7_9BIFI</name>
<evidence type="ECO:0000256" key="1">
    <source>
        <dbReference type="ARBA" id="ARBA00005382"/>
    </source>
</evidence>
<protein>
    <submittedName>
        <fullName evidence="7">Glycosyl hydrolase family 30</fullName>
    </submittedName>
</protein>
<keyword evidence="3 4" id="KW-0378">Hydrolase</keyword>
<keyword evidence="8" id="KW-1185">Reference proteome</keyword>
<feature type="domain" description="Glycosyl hydrolase family 30 beta sandwich" evidence="6">
    <location>
        <begin position="418"/>
        <end position="486"/>
    </location>
</feature>
<gene>
    <name evidence="7" type="ORF">Tam10B_1608</name>
</gene>
<evidence type="ECO:0000256" key="2">
    <source>
        <dbReference type="ARBA" id="ARBA00022729"/>
    </source>
</evidence>
<dbReference type="InterPro" id="IPR001139">
    <property type="entry name" value="Glyco_hydro_30"/>
</dbReference>
<evidence type="ECO:0000259" key="5">
    <source>
        <dbReference type="Pfam" id="PF02055"/>
    </source>
</evidence>
<organism evidence="7 8">
    <name type="scientific">Bifidobacterium vansinderenii</name>
    <dbReference type="NCBI Taxonomy" id="1984871"/>
    <lineage>
        <taxon>Bacteria</taxon>
        <taxon>Bacillati</taxon>
        <taxon>Actinomycetota</taxon>
        <taxon>Actinomycetes</taxon>
        <taxon>Bifidobacteriales</taxon>
        <taxon>Bifidobacteriaceae</taxon>
        <taxon>Bifidobacterium</taxon>
    </lineage>
</organism>
<dbReference type="InterPro" id="IPR017853">
    <property type="entry name" value="GH"/>
</dbReference>
<dbReference type="GO" id="GO:0016020">
    <property type="term" value="C:membrane"/>
    <property type="evidence" value="ECO:0007669"/>
    <property type="project" value="GOC"/>
</dbReference>
<dbReference type="InterPro" id="IPR033453">
    <property type="entry name" value="Glyco_hydro_30_TIM-barrel"/>
</dbReference>
<accession>A0A229VWX7</accession>
<dbReference type="RefSeq" id="WP_093960750.1">
    <property type="nucleotide sequence ID" value="NZ_NEWD01000021.1"/>
</dbReference>
<dbReference type="Pfam" id="PF17189">
    <property type="entry name" value="Glyco_hydro_30C"/>
    <property type="match status" value="1"/>
</dbReference>
<evidence type="ECO:0000313" key="8">
    <source>
        <dbReference type="Proteomes" id="UP000215433"/>
    </source>
</evidence>
<dbReference type="PANTHER" id="PTHR11069">
    <property type="entry name" value="GLUCOSYLCERAMIDASE"/>
    <property type="match status" value="1"/>
</dbReference>
<comment type="similarity">
    <text evidence="1 4">Belongs to the glycosyl hydrolase 30 family.</text>
</comment>
<dbReference type="Proteomes" id="UP000215433">
    <property type="component" value="Unassembled WGS sequence"/>
</dbReference>
<feature type="domain" description="Glycosyl hydrolase family 30 TIM-barrel" evidence="5">
    <location>
        <begin position="61"/>
        <end position="333"/>
    </location>
</feature>
<keyword evidence="2" id="KW-0732">Signal</keyword>
<evidence type="ECO:0000313" key="7">
    <source>
        <dbReference type="EMBL" id="OXN00134.1"/>
    </source>
</evidence>
<dbReference type="InterPro" id="IPR033452">
    <property type="entry name" value="GH30_C"/>
</dbReference>
<keyword evidence="4" id="KW-0326">Glycosidase</keyword>
<dbReference type="OrthoDB" id="9806701at2"/>
<dbReference type="SUPFAM" id="SSF51445">
    <property type="entry name" value="(Trans)glycosidases"/>
    <property type="match status" value="1"/>
</dbReference>
<dbReference type="Gene3D" id="3.20.20.80">
    <property type="entry name" value="Glycosidases"/>
    <property type="match status" value="1"/>
</dbReference>
<comment type="caution">
    <text evidence="7">The sequence shown here is derived from an EMBL/GenBank/DDBJ whole genome shotgun (WGS) entry which is preliminary data.</text>
</comment>
<evidence type="ECO:0000256" key="4">
    <source>
        <dbReference type="RuleBase" id="RU361188"/>
    </source>
</evidence>
<evidence type="ECO:0000256" key="3">
    <source>
        <dbReference type="ARBA" id="ARBA00022801"/>
    </source>
</evidence>
<dbReference type="GO" id="GO:0004348">
    <property type="term" value="F:glucosylceramidase activity"/>
    <property type="evidence" value="ECO:0007669"/>
    <property type="project" value="InterPro"/>
</dbReference>
<sequence>MADDSVLTAAQARYANEFWTATSGDLKQRRETISAPEYVAEPGDATPIVIDPADRKQPWIGAGAAITDAAASLIWGSMDAEQRHAFLDDCFNPAKGGFSVIRIPLGSCEPSAQPYYTYDDLPFGEHDNALTKFSLGTGEPGAPDATKDFKYIIPVVLEILKINPAVKIIASPWSAPAWMKNTGHLCQGGHLRFDEWTGNGFDPMLDSFEGCYARYFVKYVEEMAKIGIPIWGVTVQNEPSNAPKWPAMMWTLKQQAEFAHKFLRPAMNAKFPEMRIFINDDSTHNILWPVNEIVTPQQAASIDGFTVHTYEGPYSNFFNASRSFPHWMFGMTERRCMIDETPEDAAHIMLGIIGNWLVRNGESFIALWNLALDERGLPNQVGATGRRGVVTIQHETGEVIRNLEYFMLRAFGQDVKPGSVVVRSTNHTPDGWSGGLGSVAFLSPEGDVAAHVYNPTGEPIEAAVTINGQGGAWQKVTVPAWGVVTVHKSNGAINVSEPPADDEFELNPAPKHLLGDVAPGKVRVWGQDE</sequence>
<dbReference type="PANTHER" id="PTHR11069:SF23">
    <property type="entry name" value="LYSOSOMAL ACID GLUCOSYLCERAMIDASE"/>
    <property type="match status" value="1"/>
</dbReference>
<dbReference type="InterPro" id="IPR013780">
    <property type="entry name" value="Glyco_hydro_b"/>
</dbReference>
<dbReference type="EMBL" id="NEWD01000021">
    <property type="protein sequence ID" value="OXN00134.1"/>
    <property type="molecule type" value="Genomic_DNA"/>
</dbReference>
<evidence type="ECO:0000259" key="6">
    <source>
        <dbReference type="Pfam" id="PF17189"/>
    </source>
</evidence>